<organism evidence="9 10">
    <name type="scientific">Marinactinospora rubrisoli</name>
    <dbReference type="NCBI Taxonomy" id="2715399"/>
    <lineage>
        <taxon>Bacteria</taxon>
        <taxon>Bacillati</taxon>
        <taxon>Actinomycetota</taxon>
        <taxon>Actinomycetes</taxon>
        <taxon>Streptosporangiales</taxon>
        <taxon>Nocardiopsidaceae</taxon>
        <taxon>Marinactinospora</taxon>
    </lineage>
</organism>
<evidence type="ECO:0000259" key="8">
    <source>
        <dbReference type="PROSITE" id="PS50928"/>
    </source>
</evidence>
<dbReference type="Pfam" id="PF00528">
    <property type="entry name" value="BPD_transp_1"/>
    <property type="match status" value="1"/>
</dbReference>
<keyword evidence="6 7" id="KW-0472">Membrane</keyword>
<feature type="transmembrane region" description="Helical" evidence="7">
    <location>
        <begin position="132"/>
        <end position="152"/>
    </location>
</feature>
<gene>
    <name evidence="9" type="ORF">ACFQRF_11120</name>
</gene>
<evidence type="ECO:0000256" key="4">
    <source>
        <dbReference type="ARBA" id="ARBA00022692"/>
    </source>
</evidence>
<dbReference type="RefSeq" id="WP_379870941.1">
    <property type="nucleotide sequence ID" value="NZ_JBHTBH010000004.1"/>
</dbReference>
<dbReference type="SUPFAM" id="SSF161098">
    <property type="entry name" value="MetI-like"/>
    <property type="match status" value="1"/>
</dbReference>
<feature type="transmembrane region" description="Helical" evidence="7">
    <location>
        <begin position="179"/>
        <end position="205"/>
    </location>
</feature>
<sequence>MGAVLSGGALGAEEARARLRPVEFPAARLRLPARLEPFALVTPAIALLLLFVVVPAVLAFAIALFHWSPLSGRSTFVGLDNYVRILTSGTLRTAVGNTLLYAVLTVPTSVAGGLVVAVGINALTRGRTFWRAVYFLPMAAVLVAMAAAWRWIFYPESGLFDQTVGGLLGRTGWLSSSDLALPGLAIVGNWQNIGYVAVIFLAGLTGVRKDLHEAAMLDGANAWQRFWHVTWPAISPATVFAIVISTTSALRMFETAQVMTRGGPGESTTTLSYLLWQQGVRNVDFGSAAVTTVVLFLLCLLVTAWQMRGFGTRLEKAGTR</sequence>
<dbReference type="EMBL" id="JBHTBH010000004">
    <property type="protein sequence ID" value="MFC7328294.1"/>
    <property type="molecule type" value="Genomic_DNA"/>
</dbReference>
<evidence type="ECO:0000313" key="9">
    <source>
        <dbReference type="EMBL" id="MFC7328294.1"/>
    </source>
</evidence>
<protein>
    <submittedName>
        <fullName evidence="9">Carbohydrate ABC transporter permease</fullName>
    </submittedName>
</protein>
<keyword evidence="10" id="KW-1185">Reference proteome</keyword>
<comment type="similarity">
    <text evidence="7">Belongs to the binding-protein-dependent transport system permease family.</text>
</comment>
<feature type="domain" description="ABC transmembrane type-1" evidence="8">
    <location>
        <begin position="95"/>
        <end position="306"/>
    </location>
</feature>
<evidence type="ECO:0000256" key="7">
    <source>
        <dbReference type="RuleBase" id="RU363032"/>
    </source>
</evidence>
<dbReference type="InterPro" id="IPR035906">
    <property type="entry name" value="MetI-like_sf"/>
</dbReference>
<accession>A0ABW2KGI8</accession>
<feature type="transmembrane region" description="Helical" evidence="7">
    <location>
        <begin position="285"/>
        <end position="305"/>
    </location>
</feature>
<keyword evidence="3" id="KW-1003">Cell membrane</keyword>
<dbReference type="PANTHER" id="PTHR30193">
    <property type="entry name" value="ABC TRANSPORTER PERMEASE PROTEIN"/>
    <property type="match status" value="1"/>
</dbReference>
<proteinExistence type="inferred from homology"/>
<keyword evidence="2 7" id="KW-0813">Transport</keyword>
<evidence type="ECO:0000256" key="2">
    <source>
        <dbReference type="ARBA" id="ARBA00022448"/>
    </source>
</evidence>
<evidence type="ECO:0000256" key="6">
    <source>
        <dbReference type="ARBA" id="ARBA00023136"/>
    </source>
</evidence>
<feature type="transmembrane region" description="Helical" evidence="7">
    <location>
        <begin position="99"/>
        <end position="120"/>
    </location>
</feature>
<evidence type="ECO:0000256" key="1">
    <source>
        <dbReference type="ARBA" id="ARBA00004651"/>
    </source>
</evidence>
<keyword evidence="4 7" id="KW-0812">Transmembrane</keyword>
<name>A0ABW2KGI8_9ACTN</name>
<comment type="subcellular location">
    <subcellularLocation>
        <location evidence="1 7">Cell membrane</location>
        <topology evidence="1 7">Multi-pass membrane protein</topology>
    </subcellularLocation>
</comment>
<keyword evidence="5 7" id="KW-1133">Transmembrane helix</keyword>
<comment type="caution">
    <text evidence="9">The sequence shown here is derived from an EMBL/GenBank/DDBJ whole genome shotgun (WGS) entry which is preliminary data.</text>
</comment>
<feature type="transmembrane region" description="Helical" evidence="7">
    <location>
        <begin position="226"/>
        <end position="250"/>
    </location>
</feature>
<feature type="transmembrane region" description="Helical" evidence="7">
    <location>
        <begin position="38"/>
        <end position="67"/>
    </location>
</feature>
<dbReference type="PROSITE" id="PS50928">
    <property type="entry name" value="ABC_TM1"/>
    <property type="match status" value="1"/>
</dbReference>
<dbReference type="InterPro" id="IPR051393">
    <property type="entry name" value="ABC_transporter_permease"/>
</dbReference>
<dbReference type="PANTHER" id="PTHR30193:SF37">
    <property type="entry name" value="INNER MEMBRANE ABC TRANSPORTER PERMEASE PROTEIN YCJO"/>
    <property type="match status" value="1"/>
</dbReference>
<reference evidence="10" key="1">
    <citation type="journal article" date="2019" name="Int. J. Syst. Evol. Microbiol.">
        <title>The Global Catalogue of Microorganisms (GCM) 10K type strain sequencing project: providing services to taxonomists for standard genome sequencing and annotation.</title>
        <authorList>
            <consortium name="The Broad Institute Genomics Platform"/>
            <consortium name="The Broad Institute Genome Sequencing Center for Infectious Disease"/>
            <person name="Wu L."/>
            <person name="Ma J."/>
        </authorList>
    </citation>
    <scope>NUCLEOTIDE SEQUENCE [LARGE SCALE GENOMIC DNA]</scope>
    <source>
        <strain evidence="10">CGMCC 4.7382</strain>
    </source>
</reference>
<dbReference type="Proteomes" id="UP001596540">
    <property type="component" value="Unassembled WGS sequence"/>
</dbReference>
<dbReference type="InterPro" id="IPR000515">
    <property type="entry name" value="MetI-like"/>
</dbReference>
<dbReference type="Gene3D" id="1.10.3720.10">
    <property type="entry name" value="MetI-like"/>
    <property type="match status" value="1"/>
</dbReference>
<dbReference type="CDD" id="cd06261">
    <property type="entry name" value="TM_PBP2"/>
    <property type="match status" value="1"/>
</dbReference>
<evidence type="ECO:0000313" key="10">
    <source>
        <dbReference type="Proteomes" id="UP001596540"/>
    </source>
</evidence>
<evidence type="ECO:0000256" key="5">
    <source>
        <dbReference type="ARBA" id="ARBA00022989"/>
    </source>
</evidence>
<evidence type="ECO:0000256" key="3">
    <source>
        <dbReference type="ARBA" id="ARBA00022475"/>
    </source>
</evidence>